<accession>A0A8C4SN44</accession>
<organism evidence="1 2">
    <name type="scientific">Erpetoichthys calabaricus</name>
    <name type="common">Rope fish</name>
    <name type="synonym">Calamoichthys calabaricus</name>
    <dbReference type="NCBI Taxonomy" id="27687"/>
    <lineage>
        <taxon>Eukaryota</taxon>
        <taxon>Metazoa</taxon>
        <taxon>Chordata</taxon>
        <taxon>Craniata</taxon>
        <taxon>Vertebrata</taxon>
        <taxon>Euteleostomi</taxon>
        <taxon>Actinopterygii</taxon>
        <taxon>Polypteriformes</taxon>
        <taxon>Polypteridae</taxon>
        <taxon>Erpetoichthys</taxon>
    </lineage>
</organism>
<evidence type="ECO:0000313" key="1">
    <source>
        <dbReference type="Ensembl" id="ENSECRP00000019440.1"/>
    </source>
</evidence>
<reference evidence="1" key="3">
    <citation type="submission" date="2025-09" db="UniProtKB">
        <authorList>
            <consortium name="Ensembl"/>
        </authorList>
    </citation>
    <scope>IDENTIFICATION</scope>
</reference>
<sequence length="97" mass="10827">MYLLTFKTGFFGHVDDTKQTLKLPTGVSSIFHSFYLICGDRGFFYSPSKINNDTESSFGFLTGKSVSETEIDGFPFKQQDLDKENEAPLNNAATLLV</sequence>
<name>A0A8C4SN44_ERPCA</name>
<dbReference type="AlphaFoldDB" id="A0A8C4SN44"/>
<dbReference type="Ensembl" id="ENSECRT00000019835.1">
    <property type="protein sequence ID" value="ENSECRP00000019440.1"/>
    <property type="gene ID" value="ENSECRG00000013007.1"/>
</dbReference>
<reference evidence="1" key="2">
    <citation type="submission" date="2025-08" db="UniProtKB">
        <authorList>
            <consortium name="Ensembl"/>
        </authorList>
    </citation>
    <scope>IDENTIFICATION</scope>
</reference>
<proteinExistence type="predicted"/>
<reference evidence="1" key="1">
    <citation type="submission" date="2021-06" db="EMBL/GenBank/DDBJ databases">
        <authorList>
            <consortium name="Wellcome Sanger Institute Data Sharing"/>
        </authorList>
    </citation>
    <scope>NUCLEOTIDE SEQUENCE [LARGE SCALE GENOMIC DNA]</scope>
</reference>
<dbReference type="Proteomes" id="UP000694620">
    <property type="component" value="Chromosome 1"/>
</dbReference>
<protein>
    <submittedName>
        <fullName evidence="1">Uncharacterized protein</fullName>
    </submittedName>
</protein>
<keyword evidence="2" id="KW-1185">Reference proteome</keyword>
<evidence type="ECO:0000313" key="2">
    <source>
        <dbReference type="Proteomes" id="UP000694620"/>
    </source>
</evidence>